<keyword evidence="4" id="KW-1185">Reference proteome</keyword>
<organism evidence="3 4">
    <name type="scientific">Prymnesium parvum</name>
    <name type="common">Toxic golden alga</name>
    <dbReference type="NCBI Taxonomy" id="97485"/>
    <lineage>
        <taxon>Eukaryota</taxon>
        <taxon>Haptista</taxon>
        <taxon>Haptophyta</taxon>
        <taxon>Prymnesiophyceae</taxon>
        <taxon>Prymnesiales</taxon>
        <taxon>Prymnesiaceae</taxon>
        <taxon>Prymnesium</taxon>
    </lineage>
</organism>
<dbReference type="InterPro" id="IPR050216">
    <property type="entry name" value="LRR_domain-containing"/>
</dbReference>
<dbReference type="SUPFAM" id="SSF52058">
    <property type="entry name" value="L domain-like"/>
    <property type="match status" value="1"/>
</dbReference>
<dbReference type="Pfam" id="PF00560">
    <property type="entry name" value="LRR_1"/>
    <property type="match status" value="1"/>
</dbReference>
<name>A0AB34J1L5_PRYPA</name>
<dbReference type="EMBL" id="JBGBPQ010000014">
    <property type="protein sequence ID" value="KAL1511269.1"/>
    <property type="molecule type" value="Genomic_DNA"/>
</dbReference>
<keyword evidence="1" id="KW-0433">Leucine-rich repeat</keyword>
<evidence type="ECO:0000256" key="2">
    <source>
        <dbReference type="ARBA" id="ARBA00022737"/>
    </source>
</evidence>
<protein>
    <recommendedName>
        <fullName evidence="5">Leucine-rich repeat-containing protein 57</fullName>
    </recommendedName>
</protein>
<keyword evidence="2" id="KW-0677">Repeat</keyword>
<gene>
    <name evidence="3" type="ORF">AB1Y20_006077</name>
</gene>
<dbReference type="SMART" id="SM00364">
    <property type="entry name" value="LRR_BAC"/>
    <property type="match status" value="4"/>
</dbReference>
<accession>A0AB34J1L5</accession>
<dbReference type="InterPro" id="IPR032675">
    <property type="entry name" value="LRR_dom_sf"/>
</dbReference>
<dbReference type="PANTHER" id="PTHR48051">
    <property type="match status" value="1"/>
</dbReference>
<dbReference type="GO" id="GO:0005737">
    <property type="term" value="C:cytoplasm"/>
    <property type="evidence" value="ECO:0007669"/>
    <property type="project" value="TreeGrafter"/>
</dbReference>
<dbReference type="PANTHER" id="PTHR48051:SF1">
    <property type="entry name" value="RAS SUPPRESSOR PROTEIN 1"/>
    <property type="match status" value="1"/>
</dbReference>
<evidence type="ECO:0000256" key="1">
    <source>
        <dbReference type="ARBA" id="ARBA00022614"/>
    </source>
</evidence>
<evidence type="ECO:0000313" key="3">
    <source>
        <dbReference type="EMBL" id="KAL1511269.1"/>
    </source>
</evidence>
<proteinExistence type="predicted"/>
<dbReference type="Proteomes" id="UP001515480">
    <property type="component" value="Unassembled WGS sequence"/>
</dbReference>
<evidence type="ECO:0008006" key="5">
    <source>
        <dbReference type="Google" id="ProtNLM"/>
    </source>
</evidence>
<comment type="caution">
    <text evidence="3">The sequence shown here is derived from an EMBL/GenBank/DDBJ whole genome shotgun (WGS) entry which is preliminary data.</text>
</comment>
<dbReference type="AlphaFoldDB" id="A0AB34J1L5"/>
<evidence type="ECO:0000313" key="4">
    <source>
        <dbReference type="Proteomes" id="UP001515480"/>
    </source>
</evidence>
<reference evidence="3 4" key="1">
    <citation type="journal article" date="2024" name="Science">
        <title>Giant polyketide synthase enzymes in the biosynthesis of giant marine polyether toxins.</title>
        <authorList>
            <person name="Fallon T.R."/>
            <person name="Shende V.V."/>
            <person name="Wierzbicki I.H."/>
            <person name="Pendleton A.L."/>
            <person name="Watervoot N.F."/>
            <person name="Auber R.P."/>
            <person name="Gonzalez D.J."/>
            <person name="Wisecaver J.H."/>
            <person name="Moore B.S."/>
        </authorList>
    </citation>
    <scope>NUCLEOTIDE SEQUENCE [LARGE SCALE GENOMIC DNA]</scope>
    <source>
        <strain evidence="3 4">12B1</strain>
    </source>
</reference>
<dbReference type="Pfam" id="PF13855">
    <property type="entry name" value="LRR_8"/>
    <property type="match status" value="1"/>
</dbReference>
<dbReference type="Gene3D" id="3.80.10.10">
    <property type="entry name" value="Ribonuclease Inhibitor"/>
    <property type="match status" value="1"/>
</dbReference>
<dbReference type="SMART" id="SM00369">
    <property type="entry name" value="LRR_TYP"/>
    <property type="match status" value="5"/>
</dbReference>
<dbReference type="InterPro" id="IPR001611">
    <property type="entry name" value="Leu-rich_rpt"/>
</dbReference>
<sequence length="252" mass="27119">MGAAGSTAKRLERAEKTGVFALRDQGVVQLPEKIFTLKSLRTLDVGHNRLLKLPEAIGRCTLLTTLALDANRIKALPAVVCTLSRLESLNVSANQLKALPDALGELKKLKKLLVAHNALTALPDSLGACSELTTLDASHNAITALPRGFGQLVSLAQADLSFNKLGSPLVEGLGGLKRIKSLDLRENVAILELPAELLRDTPLHRLGVDTHLLGSDGLLREMEGSKEYLERRKARIDQEVAGKAKGGEIMFD</sequence>
<dbReference type="InterPro" id="IPR003591">
    <property type="entry name" value="Leu-rich_rpt_typical-subtyp"/>
</dbReference>